<dbReference type="RefSeq" id="WP_021696715.1">
    <property type="nucleotide sequence ID" value="NZ_BATC01000009.1"/>
</dbReference>
<comment type="caution">
    <text evidence="1">The sequence shown here is derived from an EMBL/GenBank/DDBJ whole genome shotgun (WGS) entry which is preliminary data.</text>
</comment>
<sequence>MTSGIIQNLAHAARTVADHPDPSARFGMAVGFICDIALQNDIDGLWIASSAACSITSTRPMRRTLSAAWPCPADGTKLERLSTFW</sequence>
<keyword evidence="2" id="KW-1185">Reference proteome</keyword>
<organism evidence="1 2">
    <name type="scientific">Brevundimonas abyssalis TAR-001</name>
    <dbReference type="NCBI Taxonomy" id="1391729"/>
    <lineage>
        <taxon>Bacteria</taxon>
        <taxon>Pseudomonadati</taxon>
        <taxon>Pseudomonadota</taxon>
        <taxon>Alphaproteobacteria</taxon>
        <taxon>Caulobacterales</taxon>
        <taxon>Caulobacteraceae</taxon>
        <taxon>Brevundimonas</taxon>
    </lineage>
</organism>
<gene>
    <name evidence="1" type="ORF">MBEBAB_0869</name>
</gene>
<evidence type="ECO:0000313" key="2">
    <source>
        <dbReference type="Proteomes" id="UP000016569"/>
    </source>
</evidence>
<evidence type="ECO:0000313" key="1">
    <source>
        <dbReference type="EMBL" id="GAD58619.1"/>
    </source>
</evidence>
<reference evidence="2" key="1">
    <citation type="journal article" date="2013" name="Genome Announc.">
        <title>Draft Genome Sequence of the Dimorphic Prosthecate Bacterium Brevundimonas abyssalis TAR-001T.</title>
        <authorList>
            <person name="Tsubouchi T."/>
            <person name="Nishi S."/>
            <person name="Usui K."/>
            <person name="Shimane Y."/>
            <person name="Takaki Y."/>
            <person name="Maruyama T."/>
            <person name="Hatada Y."/>
        </authorList>
    </citation>
    <scope>NUCLEOTIDE SEQUENCE [LARGE SCALE GENOMIC DNA]</scope>
    <source>
        <strain evidence="2">TAR-001</strain>
    </source>
</reference>
<protein>
    <submittedName>
        <fullName evidence="1">Uncharacterized protein</fullName>
    </submittedName>
</protein>
<dbReference type="AlphaFoldDB" id="A0A8E0N8J4"/>
<accession>A0A8E0N8J4</accession>
<proteinExistence type="predicted"/>
<name>A0A8E0N8J4_9CAUL</name>
<dbReference type="EMBL" id="BATC01000009">
    <property type="protein sequence ID" value="GAD58619.1"/>
    <property type="molecule type" value="Genomic_DNA"/>
</dbReference>
<dbReference type="Proteomes" id="UP000016569">
    <property type="component" value="Unassembled WGS sequence"/>
</dbReference>